<dbReference type="SUPFAM" id="SSF50182">
    <property type="entry name" value="Sm-like ribonucleoproteins"/>
    <property type="match status" value="1"/>
</dbReference>
<dbReference type="RefSeq" id="WP_165876713.1">
    <property type="nucleotide sequence ID" value="NZ_SMGK01000002.1"/>
</dbReference>
<dbReference type="Gene3D" id="2.30.30.100">
    <property type="match status" value="1"/>
</dbReference>
<accession>A0A4R1L7A2</accession>
<feature type="region of interest" description="Disordered" evidence="1">
    <location>
        <begin position="1"/>
        <end position="37"/>
    </location>
</feature>
<gene>
    <name evidence="2" type="ORF">C7378_1684</name>
</gene>
<dbReference type="InterPro" id="IPR010920">
    <property type="entry name" value="LSM_dom_sf"/>
</dbReference>
<comment type="caution">
    <text evidence="2">The sequence shown here is derived from an EMBL/GenBank/DDBJ whole genome shotgun (WGS) entry which is preliminary data.</text>
</comment>
<dbReference type="Proteomes" id="UP000295210">
    <property type="component" value="Unassembled WGS sequence"/>
</dbReference>
<reference evidence="2 3" key="1">
    <citation type="submission" date="2019-03" db="EMBL/GenBank/DDBJ databases">
        <title>Genomic Encyclopedia of Type Strains, Phase IV (KMG-IV): sequencing the most valuable type-strain genomes for metagenomic binning, comparative biology and taxonomic classification.</title>
        <authorList>
            <person name="Goeker M."/>
        </authorList>
    </citation>
    <scope>NUCLEOTIDE SEQUENCE [LARGE SCALE GENOMIC DNA]</scope>
    <source>
        <strain evidence="2 3">DSM 103428</strain>
    </source>
</reference>
<evidence type="ECO:0000313" key="3">
    <source>
        <dbReference type="Proteomes" id="UP000295210"/>
    </source>
</evidence>
<name>A0A4R1L7A2_9BACT</name>
<protein>
    <submittedName>
        <fullName evidence="2">Hfq protein</fullName>
    </submittedName>
</protein>
<evidence type="ECO:0000256" key="1">
    <source>
        <dbReference type="SAM" id="MobiDB-lite"/>
    </source>
</evidence>
<proteinExistence type="predicted"/>
<organism evidence="2 3">
    <name type="scientific">Acidipila rosea</name>
    <dbReference type="NCBI Taxonomy" id="768535"/>
    <lineage>
        <taxon>Bacteria</taxon>
        <taxon>Pseudomonadati</taxon>
        <taxon>Acidobacteriota</taxon>
        <taxon>Terriglobia</taxon>
        <taxon>Terriglobales</taxon>
        <taxon>Acidobacteriaceae</taxon>
        <taxon>Acidipila</taxon>
    </lineage>
</organism>
<dbReference type="EMBL" id="SMGK01000002">
    <property type="protein sequence ID" value="TCK74064.1"/>
    <property type="molecule type" value="Genomic_DNA"/>
</dbReference>
<dbReference type="AlphaFoldDB" id="A0A4R1L7A2"/>
<keyword evidence="3" id="KW-1185">Reference proteome</keyword>
<sequence length="139" mass="15821">MRTQDNEQAPKSAPVRPPLDEDSTQDSIQGPRKLVRPTLPARALAGRSFIRRGDGPTLAHHATMGAMPVSFESSHAEEFYFQKQAQTQTLMVFVLEDGERIEGYIEWYDRNAIKVKNHSRMLIYKSSIKYLYKAGENHA</sequence>
<evidence type="ECO:0000313" key="2">
    <source>
        <dbReference type="EMBL" id="TCK74064.1"/>
    </source>
</evidence>